<dbReference type="EMBL" id="BMAR01000001">
    <property type="protein sequence ID" value="GFR40890.1"/>
    <property type="molecule type" value="Genomic_DNA"/>
</dbReference>
<dbReference type="GO" id="GO:0017119">
    <property type="term" value="C:Golgi transport complex"/>
    <property type="evidence" value="ECO:0007669"/>
    <property type="project" value="TreeGrafter"/>
</dbReference>
<evidence type="ECO:0000256" key="8">
    <source>
        <dbReference type="ARBA" id="ARBA00031339"/>
    </source>
</evidence>
<feature type="domain" description="Conserved oligomeric Golgi complex subunit 3 C-terminal" evidence="11">
    <location>
        <begin position="336"/>
        <end position="435"/>
    </location>
</feature>
<evidence type="ECO:0000256" key="5">
    <source>
        <dbReference type="ARBA" id="ARBA00022927"/>
    </source>
</evidence>
<sequence length="926" mass="98239">MSTLGGLKGPGKPLAGAASKSYNVASIWEKTAALSESQLRAVEALGQFCSQRPLPLHVVDDQRSHAEASEHHSKDSYVGTLEDAVLHNTSQFHKWHSELEAACASETEEKYKRYADLLSSHVTSCESILSKVDLTLEAFDALLSQHRDVVARSRSLHASCETIVRQKEALCELAEAIRAKLRFFDEFETVYAQFTAAQVSLDSEQFLALLRRLDDCMAYVAANPQYADAAQYSAKFRQLQGRALTAVRSKVQQVLRSAVQQVQAAIQQAAAATPAAGSSAVAAASATTAAAGAPPASPVAGGAAATNGGNTASSSSSGRGGAGAVPQLAEGAEVPMLYVRFRAAAEPSIKALLREVESRAHRPEYLRLLTECHNLYAQARLALIGPYVQQRIAQYGSQQPLPLFTRNGCEHLGRVCQLEVQLFEHFFPGQQQQQQQQHPTHPQSNSNQQQQPARANDANKAAATTASSKAAAGTPPLPLPPSADALAPLLESLATMLYDQLRPAVVVMQDIDELCELVDILKHEVLGEQLARRGPGGEALKPLLGRCLADVQGRLIFRVQAFIRDEISGYTLTPEDTDYPARLEKQLAQQQHQAAGGDAAAANGSEEGSATAAAVAEDGAAAAADPYAALFPPLRSTLLVLSKLYRAVDGKIFGGLAQDAVSACTVAVQQASRAVAKRAAAAAAAGGAAGSASAGGAGAATSALDAQLFMIRNLLFLREQIVPFDVEFAVTDIDLDFSHMRDHLRRIMLGQESLFALGPSNAVVRMLGASGPRVLTHHLDSKKELEKALKSVCEALIMALTKVAVEPLLSFITKVTAVRLASAGQSGGQASKPLREQAFASPAKLAEVVGRVNAALEGPLPAAVAKMRLYLPNPATHAILLKPVKSNIAEAHGQIAKLLQTDYTSEEAAEVPLHNPQQLAAVLDRL</sequence>
<dbReference type="PANTHER" id="PTHR13302">
    <property type="entry name" value="CONSERVED OLIGOMERIC GOLGI COMPLEX COMPONENT 3"/>
    <property type="match status" value="1"/>
</dbReference>
<dbReference type="AlphaFoldDB" id="A0AAD3DFK4"/>
<evidence type="ECO:0000256" key="3">
    <source>
        <dbReference type="ARBA" id="ARBA00020976"/>
    </source>
</evidence>
<reference evidence="12 13" key="1">
    <citation type="journal article" date="2021" name="Sci. Rep.">
        <title>Genome sequencing of the multicellular alga Astrephomene provides insights into convergent evolution of germ-soma differentiation.</title>
        <authorList>
            <person name="Yamashita S."/>
            <person name="Yamamoto K."/>
            <person name="Matsuzaki R."/>
            <person name="Suzuki S."/>
            <person name="Yamaguchi H."/>
            <person name="Hirooka S."/>
            <person name="Minakuchi Y."/>
            <person name="Miyagishima S."/>
            <person name="Kawachi M."/>
            <person name="Toyoda A."/>
            <person name="Nozaki H."/>
        </authorList>
    </citation>
    <scope>NUCLEOTIDE SEQUENCE [LARGE SCALE GENOMIC DNA]</scope>
    <source>
        <strain evidence="12 13">NIES-4017</strain>
    </source>
</reference>
<comment type="similarity">
    <text evidence="2">Belongs to the COG3 family.</text>
</comment>
<organism evidence="12 13">
    <name type="scientific">Astrephomene gubernaculifera</name>
    <dbReference type="NCBI Taxonomy" id="47775"/>
    <lineage>
        <taxon>Eukaryota</taxon>
        <taxon>Viridiplantae</taxon>
        <taxon>Chlorophyta</taxon>
        <taxon>core chlorophytes</taxon>
        <taxon>Chlorophyceae</taxon>
        <taxon>CS clade</taxon>
        <taxon>Chlamydomonadales</taxon>
        <taxon>Astrephomenaceae</taxon>
        <taxon>Astrephomene</taxon>
    </lineage>
</organism>
<feature type="compositionally biased region" description="Low complexity" evidence="9">
    <location>
        <begin position="295"/>
        <end position="317"/>
    </location>
</feature>
<dbReference type="GO" id="GO:0000139">
    <property type="term" value="C:Golgi membrane"/>
    <property type="evidence" value="ECO:0007669"/>
    <property type="project" value="UniProtKB-SubCell"/>
</dbReference>
<dbReference type="InterPro" id="IPR048320">
    <property type="entry name" value="COG3_N"/>
</dbReference>
<evidence type="ECO:0000256" key="1">
    <source>
        <dbReference type="ARBA" id="ARBA00004395"/>
    </source>
</evidence>
<evidence type="ECO:0000256" key="6">
    <source>
        <dbReference type="ARBA" id="ARBA00023034"/>
    </source>
</evidence>
<feature type="domain" description="Conserved oligomeric Golgi complex subunit 3 C-terminal" evidence="11">
    <location>
        <begin position="484"/>
        <end position="740"/>
    </location>
</feature>
<evidence type="ECO:0000256" key="9">
    <source>
        <dbReference type="SAM" id="MobiDB-lite"/>
    </source>
</evidence>
<dbReference type="Pfam" id="PF04136">
    <property type="entry name" value="COG3_N"/>
    <property type="match status" value="1"/>
</dbReference>
<evidence type="ECO:0000256" key="2">
    <source>
        <dbReference type="ARBA" id="ARBA00009936"/>
    </source>
</evidence>
<evidence type="ECO:0000313" key="12">
    <source>
        <dbReference type="EMBL" id="GFR40890.1"/>
    </source>
</evidence>
<keyword evidence="6" id="KW-0333">Golgi apparatus</keyword>
<keyword evidence="7" id="KW-0472">Membrane</keyword>
<feature type="region of interest" description="Disordered" evidence="9">
    <location>
        <begin position="429"/>
        <end position="479"/>
    </location>
</feature>
<name>A0AAD3DFK4_9CHLO</name>
<dbReference type="InterPro" id="IPR048685">
    <property type="entry name" value="COG3_C"/>
</dbReference>
<dbReference type="GO" id="GO:0006891">
    <property type="term" value="P:intra-Golgi vesicle-mediated transport"/>
    <property type="evidence" value="ECO:0007669"/>
    <property type="project" value="TreeGrafter"/>
</dbReference>
<keyword evidence="13" id="KW-1185">Reference proteome</keyword>
<feature type="compositionally biased region" description="Low complexity" evidence="9">
    <location>
        <begin position="430"/>
        <end position="474"/>
    </location>
</feature>
<evidence type="ECO:0000259" key="10">
    <source>
        <dbReference type="Pfam" id="PF04136"/>
    </source>
</evidence>
<accession>A0AAD3DFK4</accession>
<protein>
    <recommendedName>
        <fullName evidence="3">Conserved oligomeric Golgi complex subunit 3</fullName>
    </recommendedName>
    <alternativeName>
        <fullName evidence="8">Component of oligomeric Golgi complex 3</fullName>
    </alternativeName>
</protein>
<evidence type="ECO:0000313" key="13">
    <source>
        <dbReference type="Proteomes" id="UP001054857"/>
    </source>
</evidence>
<comment type="caution">
    <text evidence="12">The sequence shown here is derived from an EMBL/GenBank/DDBJ whole genome shotgun (WGS) entry which is preliminary data.</text>
</comment>
<feature type="domain" description="Conserved oligomeric Golgi complex subunit 3 N-terminal" evidence="10">
    <location>
        <begin position="114"/>
        <end position="256"/>
    </location>
</feature>
<dbReference type="GO" id="GO:0005801">
    <property type="term" value="C:cis-Golgi network"/>
    <property type="evidence" value="ECO:0007669"/>
    <property type="project" value="InterPro"/>
</dbReference>
<dbReference type="GO" id="GO:0007030">
    <property type="term" value="P:Golgi organization"/>
    <property type="evidence" value="ECO:0007669"/>
    <property type="project" value="TreeGrafter"/>
</dbReference>
<evidence type="ECO:0000259" key="11">
    <source>
        <dbReference type="Pfam" id="PF20671"/>
    </source>
</evidence>
<comment type="subcellular location">
    <subcellularLocation>
        <location evidence="1">Golgi apparatus membrane</location>
        <topology evidence="1">Peripheral membrane protein</topology>
    </subcellularLocation>
</comment>
<dbReference type="Pfam" id="PF20671">
    <property type="entry name" value="COG3_C"/>
    <property type="match status" value="2"/>
</dbReference>
<keyword evidence="4" id="KW-0813">Transport</keyword>
<evidence type="ECO:0000256" key="4">
    <source>
        <dbReference type="ARBA" id="ARBA00022448"/>
    </source>
</evidence>
<dbReference type="InterPro" id="IPR007265">
    <property type="entry name" value="COG_su3"/>
</dbReference>
<feature type="region of interest" description="Disordered" evidence="9">
    <location>
        <begin position="295"/>
        <end position="325"/>
    </location>
</feature>
<keyword evidence="5" id="KW-0653">Protein transport</keyword>
<dbReference type="GO" id="GO:0006886">
    <property type="term" value="P:intracellular protein transport"/>
    <property type="evidence" value="ECO:0007669"/>
    <property type="project" value="InterPro"/>
</dbReference>
<dbReference type="PANTHER" id="PTHR13302:SF8">
    <property type="entry name" value="CONSERVED OLIGOMERIC GOLGI COMPLEX SUBUNIT 3"/>
    <property type="match status" value="1"/>
</dbReference>
<evidence type="ECO:0000256" key="7">
    <source>
        <dbReference type="ARBA" id="ARBA00023136"/>
    </source>
</evidence>
<dbReference type="Proteomes" id="UP001054857">
    <property type="component" value="Unassembled WGS sequence"/>
</dbReference>
<proteinExistence type="inferred from homology"/>
<gene>
    <name evidence="12" type="ORF">Agub_g1542</name>
</gene>